<keyword evidence="3" id="KW-1185">Reference proteome</keyword>
<keyword evidence="1" id="KW-1133">Transmembrane helix</keyword>
<feature type="non-terminal residue" evidence="2">
    <location>
        <position position="34"/>
    </location>
</feature>
<dbReference type="Proteomes" id="UP000708208">
    <property type="component" value="Unassembled WGS sequence"/>
</dbReference>
<evidence type="ECO:0000313" key="3">
    <source>
        <dbReference type="Proteomes" id="UP000708208"/>
    </source>
</evidence>
<proteinExistence type="predicted"/>
<reference evidence="2" key="1">
    <citation type="submission" date="2021-06" db="EMBL/GenBank/DDBJ databases">
        <authorList>
            <person name="Hodson N. C."/>
            <person name="Mongue J. A."/>
            <person name="Jaron S. K."/>
        </authorList>
    </citation>
    <scope>NUCLEOTIDE SEQUENCE</scope>
</reference>
<sequence length="34" mass="3640">MKNRNPHKAAIFFAGPTVTAIAAVLLVVCLVLFL</sequence>
<evidence type="ECO:0000313" key="2">
    <source>
        <dbReference type="EMBL" id="CAG7831490.1"/>
    </source>
</evidence>
<accession>A0A8J2LCP2</accession>
<keyword evidence="1" id="KW-0812">Transmembrane</keyword>
<feature type="transmembrane region" description="Helical" evidence="1">
    <location>
        <begin position="12"/>
        <end position="33"/>
    </location>
</feature>
<evidence type="ECO:0000256" key="1">
    <source>
        <dbReference type="SAM" id="Phobius"/>
    </source>
</evidence>
<dbReference type="EMBL" id="CAJVCH010560729">
    <property type="protein sequence ID" value="CAG7831490.1"/>
    <property type="molecule type" value="Genomic_DNA"/>
</dbReference>
<dbReference type="AlphaFoldDB" id="A0A8J2LCP2"/>
<dbReference type="OrthoDB" id="195015at2759"/>
<gene>
    <name evidence="2" type="ORF">AFUS01_LOCUS41232</name>
</gene>
<keyword evidence="1" id="KW-0472">Membrane</keyword>
<protein>
    <submittedName>
        <fullName evidence="2">Uncharacterized protein</fullName>
    </submittedName>
</protein>
<organism evidence="2 3">
    <name type="scientific">Allacma fusca</name>
    <dbReference type="NCBI Taxonomy" id="39272"/>
    <lineage>
        <taxon>Eukaryota</taxon>
        <taxon>Metazoa</taxon>
        <taxon>Ecdysozoa</taxon>
        <taxon>Arthropoda</taxon>
        <taxon>Hexapoda</taxon>
        <taxon>Collembola</taxon>
        <taxon>Symphypleona</taxon>
        <taxon>Sminthuridae</taxon>
        <taxon>Allacma</taxon>
    </lineage>
</organism>
<name>A0A8J2LCP2_9HEXA</name>
<comment type="caution">
    <text evidence="2">The sequence shown here is derived from an EMBL/GenBank/DDBJ whole genome shotgun (WGS) entry which is preliminary data.</text>
</comment>